<dbReference type="GeneID" id="43580699"/>
<dbReference type="PANTHER" id="PTHR47107:SF1">
    <property type="entry name" value="CERAMIDE-BINDING PROTEIN SVF1-RELATED"/>
    <property type="match status" value="1"/>
</dbReference>
<evidence type="ECO:0000313" key="6">
    <source>
        <dbReference type="EMBL" id="VVT48642.1"/>
    </source>
</evidence>
<dbReference type="SUPFAM" id="SSF159245">
    <property type="entry name" value="AttH-like"/>
    <property type="match status" value="1"/>
</dbReference>
<dbReference type="EMBL" id="CABVLU010000002">
    <property type="protein sequence ID" value="VVT48642.1"/>
    <property type="molecule type" value="Genomic_DNA"/>
</dbReference>
<dbReference type="GO" id="GO:0005737">
    <property type="term" value="C:cytoplasm"/>
    <property type="evidence" value="ECO:0007669"/>
    <property type="project" value="UniProtKB-SubCell"/>
</dbReference>
<dbReference type="OrthoDB" id="2590239at2759"/>
<comment type="similarity">
    <text evidence="2">Belongs to the SVF1 family.</text>
</comment>
<keyword evidence="7" id="KW-1185">Reference proteome</keyword>
<feature type="domain" description="Svf1-like N-terminal" evidence="4">
    <location>
        <begin position="56"/>
        <end position="214"/>
    </location>
</feature>
<evidence type="ECO:0000256" key="3">
    <source>
        <dbReference type="ARBA" id="ARBA00022490"/>
    </source>
</evidence>
<dbReference type="InterPro" id="IPR033394">
    <property type="entry name" value="Svf1-like_C"/>
</dbReference>
<accession>A0A5E8BBN7</accession>
<dbReference type="InterPro" id="IPR013931">
    <property type="entry name" value="Svf1-like_N"/>
</dbReference>
<name>A0A5E8BBN7_9ASCO</name>
<comment type="subcellular location">
    <subcellularLocation>
        <location evidence="1">Cytoplasm</location>
    </subcellularLocation>
</comment>
<feature type="domain" description="Svf1-like C-terminal" evidence="5">
    <location>
        <begin position="216"/>
        <end position="396"/>
    </location>
</feature>
<sequence>MLKWVQGSVSALTGVMEPIYGKDAFHSIAETVFHKNPYSPLTRKDLEWIAPWSSNVETQTFYFTAPSGHYGFVQVIHSNPIGLHFTAQFTCRVVHDDKPEESVWTSTNLEDIEARGTEFNAHNMYITLNEDATEYTISSSVNEDSIVELTATRTAPGFKIGKTGTSLYGDDIENPWGSMRHVFWPRAEISGTIKVKGKDIVLERAHSLYVMAMQGMKPHHAASRWNFVNFQGPTSSLVVMEFTTPPSYGSCTVGVAAVTRDDKLIYTSTDVKVDHIDAVEDEVGWPAPKKIAFTTKGPGVDETDEAVAAAEEAPEADKSVLYKSKLTGDLEGHLVERVDVMAELPMFVKRVASGLSGTKPYIYQFSDRGMKFLLTNPDGSTFEEVGHGFCETTFIS</sequence>
<dbReference type="AlphaFoldDB" id="A0A5E8BBN7"/>
<evidence type="ECO:0000256" key="1">
    <source>
        <dbReference type="ARBA" id="ARBA00004496"/>
    </source>
</evidence>
<protein>
    <recommendedName>
        <fullName evidence="8">Survival factor 1</fullName>
    </recommendedName>
</protein>
<dbReference type="GO" id="GO:0006979">
    <property type="term" value="P:response to oxidative stress"/>
    <property type="evidence" value="ECO:0007669"/>
    <property type="project" value="InterPro"/>
</dbReference>
<reference evidence="6 7" key="1">
    <citation type="submission" date="2019-09" db="EMBL/GenBank/DDBJ databases">
        <authorList>
            <person name="Brejova B."/>
        </authorList>
    </citation>
    <scope>NUCLEOTIDE SEQUENCE [LARGE SCALE GENOMIC DNA]</scope>
</reference>
<dbReference type="PANTHER" id="PTHR47107">
    <property type="entry name" value="SVF1-LIKE PROTEIN YDR222W-RELATED"/>
    <property type="match status" value="1"/>
</dbReference>
<evidence type="ECO:0008006" key="8">
    <source>
        <dbReference type="Google" id="ProtNLM"/>
    </source>
</evidence>
<organism evidence="6 7">
    <name type="scientific">Magnusiomyces paraingens</name>
    <dbReference type="NCBI Taxonomy" id="2606893"/>
    <lineage>
        <taxon>Eukaryota</taxon>
        <taxon>Fungi</taxon>
        <taxon>Dikarya</taxon>
        <taxon>Ascomycota</taxon>
        <taxon>Saccharomycotina</taxon>
        <taxon>Dipodascomycetes</taxon>
        <taxon>Dipodascales</taxon>
        <taxon>Dipodascaceae</taxon>
        <taxon>Magnusiomyces</taxon>
    </lineage>
</organism>
<evidence type="ECO:0000259" key="4">
    <source>
        <dbReference type="Pfam" id="PF08622"/>
    </source>
</evidence>
<dbReference type="Pfam" id="PF17187">
    <property type="entry name" value="Svf1_C"/>
    <property type="match status" value="1"/>
</dbReference>
<evidence type="ECO:0000256" key="2">
    <source>
        <dbReference type="ARBA" id="ARBA00009069"/>
    </source>
</evidence>
<gene>
    <name evidence="6" type="ORF">SAPINGB_P001879</name>
</gene>
<dbReference type="Proteomes" id="UP000398389">
    <property type="component" value="Unassembled WGS sequence"/>
</dbReference>
<dbReference type="RefSeq" id="XP_031852490.1">
    <property type="nucleotide sequence ID" value="XM_031996599.1"/>
</dbReference>
<evidence type="ECO:0000313" key="7">
    <source>
        <dbReference type="Proteomes" id="UP000398389"/>
    </source>
</evidence>
<dbReference type="Pfam" id="PF08622">
    <property type="entry name" value="Svf1"/>
    <property type="match status" value="1"/>
</dbReference>
<keyword evidence="3" id="KW-0963">Cytoplasm</keyword>
<proteinExistence type="inferred from homology"/>
<evidence type="ECO:0000259" key="5">
    <source>
        <dbReference type="Pfam" id="PF17187"/>
    </source>
</evidence>
<dbReference type="InterPro" id="IPR051385">
    <property type="entry name" value="Ceramide-binding_SVF1"/>
</dbReference>